<evidence type="ECO:0000256" key="2">
    <source>
        <dbReference type="SAM" id="Phobius"/>
    </source>
</evidence>
<evidence type="ECO:0000313" key="4">
    <source>
        <dbReference type="EMBL" id="BBY06784.1"/>
    </source>
</evidence>
<keyword evidence="2" id="KW-0472">Membrane</keyword>
<evidence type="ECO:0000256" key="1">
    <source>
        <dbReference type="SAM" id="MobiDB-lite"/>
    </source>
</evidence>
<sequence>MTTTPNPPSVPGMAVVAALVAAMAAIGGVVVYYREHDRVVPRHTTPDSQAMSAPPTAAPSQPLLDKDGRFIFLLTAQGLQVRTAPDATISDAHRVCLRIARGESEQQVVQDIVQGTPGMSADTATAFAETAISVYCPEGSIDEATGD</sequence>
<dbReference type="Proteomes" id="UP000466894">
    <property type="component" value="Chromosome"/>
</dbReference>
<feature type="domain" description="DUF732" evidence="3">
    <location>
        <begin position="67"/>
        <end position="138"/>
    </location>
</feature>
<evidence type="ECO:0000313" key="5">
    <source>
        <dbReference type="Proteomes" id="UP000466894"/>
    </source>
</evidence>
<organism evidence="4 5">
    <name type="scientific">Mycobacterium noviomagense</name>
    <dbReference type="NCBI Taxonomy" id="459858"/>
    <lineage>
        <taxon>Bacteria</taxon>
        <taxon>Bacillati</taxon>
        <taxon>Actinomycetota</taxon>
        <taxon>Actinomycetes</taxon>
        <taxon>Mycobacteriales</taxon>
        <taxon>Mycobacteriaceae</taxon>
        <taxon>Mycobacterium</taxon>
    </lineage>
</organism>
<dbReference type="AlphaFoldDB" id="A0A7I7PDT9"/>
<protein>
    <recommendedName>
        <fullName evidence="3">DUF732 domain-containing protein</fullName>
    </recommendedName>
</protein>
<dbReference type="InterPro" id="IPR007969">
    <property type="entry name" value="DUF732"/>
</dbReference>
<feature type="region of interest" description="Disordered" evidence="1">
    <location>
        <begin position="43"/>
        <end position="63"/>
    </location>
</feature>
<dbReference type="RefSeq" id="WP_083088644.1">
    <property type="nucleotide sequence ID" value="NZ_AP022583.1"/>
</dbReference>
<dbReference type="Pfam" id="PF05305">
    <property type="entry name" value="DUF732"/>
    <property type="match status" value="1"/>
</dbReference>
<dbReference type="EMBL" id="AP022583">
    <property type="protein sequence ID" value="BBY06784.1"/>
    <property type="molecule type" value="Genomic_DNA"/>
</dbReference>
<proteinExistence type="predicted"/>
<accession>A0A7I7PDT9</accession>
<gene>
    <name evidence="4" type="ORF">MNVI_21020</name>
</gene>
<keyword evidence="2" id="KW-1133">Transmembrane helix</keyword>
<feature type="transmembrane region" description="Helical" evidence="2">
    <location>
        <begin position="12"/>
        <end position="33"/>
    </location>
</feature>
<dbReference type="KEGG" id="mnv:MNVI_21020"/>
<reference evidence="4 5" key="1">
    <citation type="journal article" date="2019" name="Emerg. Microbes Infect.">
        <title>Comprehensive subspecies identification of 175 nontuberculous mycobacteria species based on 7547 genomic profiles.</title>
        <authorList>
            <person name="Matsumoto Y."/>
            <person name="Kinjo T."/>
            <person name="Motooka D."/>
            <person name="Nabeya D."/>
            <person name="Jung N."/>
            <person name="Uechi K."/>
            <person name="Horii T."/>
            <person name="Iida T."/>
            <person name="Fujita J."/>
            <person name="Nakamura S."/>
        </authorList>
    </citation>
    <scope>NUCLEOTIDE SEQUENCE [LARGE SCALE GENOMIC DNA]</scope>
    <source>
        <strain evidence="4 5">JCM 16367</strain>
    </source>
</reference>
<dbReference type="OrthoDB" id="4733048at2"/>
<evidence type="ECO:0000259" key="3">
    <source>
        <dbReference type="Pfam" id="PF05305"/>
    </source>
</evidence>
<name>A0A7I7PDT9_9MYCO</name>
<keyword evidence="2" id="KW-0812">Transmembrane</keyword>